<evidence type="ECO:0000256" key="3">
    <source>
        <dbReference type="ARBA" id="ARBA00012030"/>
    </source>
</evidence>
<keyword evidence="6" id="KW-0479">Metal-binding</keyword>
<dbReference type="GO" id="GO:0051539">
    <property type="term" value="F:4 iron, 4 sulfur cluster binding"/>
    <property type="evidence" value="ECO:0007669"/>
    <property type="project" value="UniProtKB-KW"/>
</dbReference>
<dbReference type="SUPFAM" id="SSF52141">
    <property type="entry name" value="Uracil-DNA glycosylase-like"/>
    <property type="match status" value="1"/>
</dbReference>
<dbReference type="GO" id="GO:0004844">
    <property type="term" value="F:uracil DNA N-glycosylase activity"/>
    <property type="evidence" value="ECO:0007669"/>
    <property type="project" value="UniProtKB-EC"/>
</dbReference>
<dbReference type="GO" id="GO:0006281">
    <property type="term" value="P:DNA repair"/>
    <property type="evidence" value="ECO:0007669"/>
    <property type="project" value="UniProtKB-KW"/>
</dbReference>
<dbReference type="GO" id="GO:0046872">
    <property type="term" value="F:metal ion binding"/>
    <property type="evidence" value="ECO:0007669"/>
    <property type="project" value="UniProtKB-KW"/>
</dbReference>
<organism evidence="13">
    <name type="scientific">Mesoaciditoga lauensis</name>
    <dbReference type="NCBI Taxonomy" id="1495039"/>
    <lineage>
        <taxon>Bacteria</taxon>
        <taxon>Thermotogati</taxon>
        <taxon>Thermotogota</taxon>
        <taxon>Thermotogae</taxon>
        <taxon>Mesoaciditogales</taxon>
        <taxon>Mesoaciditogaceae</taxon>
        <taxon>Mesoaciditoga</taxon>
    </lineage>
</organism>
<dbReference type="InterPro" id="IPR005273">
    <property type="entry name" value="Ura-DNA_glyco_family4"/>
</dbReference>
<dbReference type="Pfam" id="PF03167">
    <property type="entry name" value="UDG"/>
    <property type="match status" value="1"/>
</dbReference>
<keyword evidence="9" id="KW-0408">Iron</keyword>
<dbReference type="SMART" id="SM00986">
    <property type="entry name" value="UDG"/>
    <property type="match status" value="1"/>
</dbReference>
<comment type="similarity">
    <text evidence="2">Belongs to the uracil-DNA glycosylase (UDG) superfamily. Type 4 (UDGa) family.</text>
</comment>
<dbReference type="PANTHER" id="PTHR33693:SF1">
    <property type="entry name" value="TYPE-4 URACIL-DNA GLYCOSYLASE"/>
    <property type="match status" value="1"/>
</dbReference>
<dbReference type="EC" id="3.2.2.27" evidence="3"/>
<keyword evidence="5" id="KW-0004">4Fe-4S</keyword>
<protein>
    <recommendedName>
        <fullName evidence="4">Type-4 uracil-DNA glycosylase</fullName>
        <ecNumber evidence="3">3.2.2.27</ecNumber>
    </recommendedName>
</protein>
<dbReference type="PANTHER" id="PTHR33693">
    <property type="entry name" value="TYPE-5 URACIL-DNA GLYCOSYLASE"/>
    <property type="match status" value="1"/>
</dbReference>
<dbReference type="SMART" id="SM00987">
    <property type="entry name" value="UreE_C"/>
    <property type="match status" value="1"/>
</dbReference>
<dbReference type="CDD" id="cd10030">
    <property type="entry name" value="UDG-F4_TTUDGA_SPO1dp_like"/>
    <property type="match status" value="1"/>
</dbReference>
<keyword evidence="8" id="KW-0378">Hydrolase</keyword>
<evidence type="ECO:0000313" key="13">
    <source>
        <dbReference type="EMBL" id="HGE75513.1"/>
    </source>
</evidence>
<accession>A0A7V3VT11</accession>
<dbReference type="AlphaFoldDB" id="A0A7V3VT11"/>
<evidence type="ECO:0000259" key="12">
    <source>
        <dbReference type="SMART" id="SM00986"/>
    </source>
</evidence>
<keyword evidence="7" id="KW-0227">DNA damage</keyword>
<dbReference type="InterPro" id="IPR036895">
    <property type="entry name" value="Uracil-DNA_glycosylase-like_sf"/>
</dbReference>
<evidence type="ECO:0000256" key="7">
    <source>
        <dbReference type="ARBA" id="ARBA00022763"/>
    </source>
</evidence>
<dbReference type="EMBL" id="DTPE01000207">
    <property type="protein sequence ID" value="HGE75513.1"/>
    <property type="molecule type" value="Genomic_DNA"/>
</dbReference>
<evidence type="ECO:0000256" key="2">
    <source>
        <dbReference type="ARBA" id="ARBA00006521"/>
    </source>
</evidence>
<dbReference type="NCBIfam" id="TIGR00758">
    <property type="entry name" value="UDG_fam4"/>
    <property type="match status" value="1"/>
</dbReference>
<evidence type="ECO:0000256" key="10">
    <source>
        <dbReference type="ARBA" id="ARBA00023014"/>
    </source>
</evidence>
<sequence>MKEEDLMKIVEDRIKTCTACKLSQSRTRAVPGEGNISSPLLFVGEGPGEEEDNSGRPFVGRAGQLFDKILEAANFTRSDLYITNIVKCRPPSNRVPESEEINTCSHFLIAQISIIKPKIIVPLGATALKFFLGDVLSDKDSITTVRGKIFEWKGGIKIFPMFHPSYLLRQPSKEPGMPKALTWEDIKTLKKMYDGFVEEGDKK</sequence>
<gene>
    <name evidence="13" type="ORF">ENX73_05260</name>
</gene>
<feature type="domain" description="Uracil-DNA glycosylase-like" evidence="12">
    <location>
        <begin position="31"/>
        <end position="187"/>
    </location>
</feature>
<evidence type="ECO:0000256" key="9">
    <source>
        <dbReference type="ARBA" id="ARBA00023004"/>
    </source>
</evidence>
<evidence type="ECO:0000256" key="4">
    <source>
        <dbReference type="ARBA" id="ARBA00019403"/>
    </source>
</evidence>
<evidence type="ECO:0000256" key="1">
    <source>
        <dbReference type="ARBA" id="ARBA00001400"/>
    </source>
</evidence>
<evidence type="ECO:0000256" key="11">
    <source>
        <dbReference type="ARBA" id="ARBA00023204"/>
    </source>
</evidence>
<proteinExistence type="inferred from homology"/>
<comment type="catalytic activity">
    <reaction evidence="1">
        <text>Hydrolyzes single-stranded DNA or mismatched double-stranded DNA and polynucleotides, releasing free uracil.</text>
        <dbReference type="EC" id="3.2.2.27"/>
    </reaction>
</comment>
<keyword evidence="11" id="KW-0234">DNA repair</keyword>
<name>A0A7V3VT11_9BACT</name>
<evidence type="ECO:0000256" key="8">
    <source>
        <dbReference type="ARBA" id="ARBA00022801"/>
    </source>
</evidence>
<comment type="caution">
    <text evidence="13">The sequence shown here is derived from an EMBL/GenBank/DDBJ whole genome shotgun (WGS) entry which is preliminary data.</text>
</comment>
<keyword evidence="10" id="KW-0411">Iron-sulfur</keyword>
<dbReference type="InterPro" id="IPR005122">
    <property type="entry name" value="Uracil-DNA_glycosylase-like"/>
</dbReference>
<dbReference type="InterPro" id="IPR051536">
    <property type="entry name" value="UDG_Type-4/5"/>
</dbReference>
<reference evidence="13" key="1">
    <citation type="journal article" date="2020" name="mSystems">
        <title>Genome- and Community-Level Interaction Insights into Carbon Utilization and Element Cycling Functions of Hydrothermarchaeota in Hydrothermal Sediment.</title>
        <authorList>
            <person name="Zhou Z."/>
            <person name="Liu Y."/>
            <person name="Xu W."/>
            <person name="Pan J."/>
            <person name="Luo Z.H."/>
            <person name="Li M."/>
        </authorList>
    </citation>
    <scope>NUCLEOTIDE SEQUENCE [LARGE SCALE GENOMIC DNA]</scope>
    <source>
        <strain evidence="13">SpSt-966</strain>
    </source>
</reference>
<evidence type="ECO:0000256" key="5">
    <source>
        <dbReference type="ARBA" id="ARBA00022485"/>
    </source>
</evidence>
<evidence type="ECO:0000256" key="6">
    <source>
        <dbReference type="ARBA" id="ARBA00022723"/>
    </source>
</evidence>
<dbReference type="Gene3D" id="3.40.470.10">
    <property type="entry name" value="Uracil-DNA glycosylase-like domain"/>
    <property type="match status" value="1"/>
</dbReference>